<evidence type="ECO:0000256" key="4">
    <source>
        <dbReference type="ARBA" id="ARBA00022454"/>
    </source>
</evidence>
<dbReference type="EMBL" id="JAATIS010000147">
    <property type="protein sequence ID" value="KAG2469883.1"/>
    <property type="molecule type" value="Genomic_DNA"/>
</dbReference>
<keyword evidence="4" id="KW-0158">Chromosome</keyword>
<proteinExistence type="inferred from homology"/>
<dbReference type="GO" id="GO:0005654">
    <property type="term" value="C:nucleoplasm"/>
    <property type="evidence" value="ECO:0007669"/>
    <property type="project" value="TreeGrafter"/>
</dbReference>
<dbReference type="GO" id="GO:0000775">
    <property type="term" value="C:chromosome, centromeric region"/>
    <property type="evidence" value="ECO:0007669"/>
    <property type="project" value="UniProtKB-SubCell"/>
</dbReference>
<feature type="non-terminal residue" evidence="7">
    <location>
        <position position="1"/>
    </location>
</feature>
<dbReference type="Pfam" id="PF05238">
    <property type="entry name" value="CENP-N"/>
    <property type="match status" value="2"/>
</dbReference>
<evidence type="ECO:0000313" key="8">
    <source>
        <dbReference type="Proteomes" id="UP000886611"/>
    </source>
</evidence>
<dbReference type="AlphaFoldDB" id="A0A8X7XK90"/>
<dbReference type="PANTHER" id="PTHR46790:SF1">
    <property type="entry name" value="CENTROMERE PROTEIN N"/>
    <property type="match status" value="1"/>
</dbReference>
<keyword evidence="8" id="KW-1185">Reference proteome</keyword>
<name>A0A8X7XK90_POLSE</name>
<sequence>MEYSVSKFLQKTLNKIPVSGLRRILEEWDFLSTAQLRSLDSAKYGPALRLKVLGLCEENHVQTKHVIELDMIYNHAYSTKRNWSVFQLYEQQELTYTMKVTVFVEQFTANLKQLTSHVSVVIKQFEDDALWIRIAWGDNFKRPNHFFPTYAVYHPHCPYVFISHLGIKQRPLLLQALLIAAKYTDIKEIQLKGRCLKSLRDLVMRQFKPIPRPKTSQEISASHPNITNEHAKHQAYLKQVADDAFGEGTLPLLETAVFKLETKFKDPVNRILENKTDPFRCVIKFSSPNLLESLKSSVELGIVNGALSPLLTSISLKARNHFVITERVPPNAPGP</sequence>
<protein>
    <submittedName>
        <fullName evidence="7">CENNA protein</fullName>
    </submittedName>
</protein>
<organism evidence="7 8">
    <name type="scientific">Polypterus senegalus</name>
    <name type="common">Senegal bichir</name>
    <dbReference type="NCBI Taxonomy" id="55291"/>
    <lineage>
        <taxon>Eukaryota</taxon>
        <taxon>Metazoa</taxon>
        <taxon>Chordata</taxon>
        <taxon>Craniata</taxon>
        <taxon>Vertebrata</taxon>
        <taxon>Euteleostomi</taxon>
        <taxon>Actinopterygii</taxon>
        <taxon>Polypteriformes</taxon>
        <taxon>Polypteridae</taxon>
        <taxon>Polypterus</taxon>
    </lineage>
</organism>
<comment type="subcellular location">
    <subcellularLocation>
        <location evidence="2">Chromosome</location>
        <location evidence="2">Centromere</location>
    </subcellularLocation>
    <subcellularLocation>
        <location evidence="1">Nucleus</location>
    </subcellularLocation>
</comment>
<keyword evidence="5" id="KW-0539">Nucleus</keyword>
<dbReference type="PANTHER" id="PTHR46790">
    <property type="entry name" value="CENTROMERE PROTEIN N"/>
    <property type="match status" value="1"/>
</dbReference>
<reference evidence="7 8" key="1">
    <citation type="journal article" date="2021" name="Cell">
        <title>Tracing the genetic footprints of vertebrate landing in non-teleost ray-finned fishes.</title>
        <authorList>
            <person name="Bi X."/>
            <person name="Wang K."/>
            <person name="Yang L."/>
            <person name="Pan H."/>
            <person name="Jiang H."/>
            <person name="Wei Q."/>
            <person name="Fang M."/>
            <person name="Yu H."/>
            <person name="Zhu C."/>
            <person name="Cai Y."/>
            <person name="He Y."/>
            <person name="Gan X."/>
            <person name="Zeng H."/>
            <person name="Yu D."/>
            <person name="Zhu Y."/>
            <person name="Jiang H."/>
            <person name="Qiu Q."/>
            <person name="Yang H."/>
            <person name="Zhang Y.E."/>
            <person name="Wang W."/>
            <person name="Zhu M."/>
            <person name="He S."/>
            <person name="Zhang G."/>
        </authorList>
    </citation>
    <scope>NUCLEOTIDE SEQUENCE [LARGE SCALE GENOMIC DNA]</scope>
    <source>
        <strain evidence="7">Bchr_013</strain>
    </source>
</reference>
<evidence type="ECO:0000313" key="7">
    <source>
        <dbReference type="EMBL" id="KAG2469883.1"/>
    </source>
</evidence>
<evidence type="ECO:0000256" key="2">
    <source>
        <dbReference type="ARBA" id="ARBA00004584"/>
    </source>
</evidence>
<comment type="similarity">
    <text evidence="3">Belongs to the CENP-N/CHL4 family.</text>
</comment>
<dbReference type="Proteomes" id="UP000886611">
    <property type="component" value="Unassembled WGS sequence"/>
</dbReference>
<dbReference type="InterPro" id="IPR052011">
    <property type="entry name" value="CENP-NAC/CAD_complex"/>
</dbReference>
<dbReference type="GO" id="GO:0034080">
    <property type="term" value="P:CENP-A containing chromatin assembly"/>
    <property type="evidence" value="ECO:0007669"/>
    <property type="project" value="InterPro"/>
</dbReference>
<dbReference type="InterPro" id="IPR007902">
    <property type="entry name" value="Chl4/mis15/CENP-N"/>
</dbReference>
<feature type="non-terminal residue" evidence="7">
    <location>
        <position position="335"/>
    </location>
</feature>
<comment type="caution">
    <text evidence="7">The sequence shown here is derived from an EMBL/GenBank/DDBJ whole genome shotgun (WGS) entry which is preliminary data.</text>
</comment>
<evidence type="ECO:0000256" key="1">
    <source>
        <dbReference type="ARBA" id="ARBA00004123"/>
    </source>
</evidence>
<accession>A0A8X7XK90</accession>
<gene>
    <name evidence="7" type="primary">Cenpna</name>
    <name evidence="7" type="ORF">GTO96_0022743</name>
</gene>
<evidence type="ECO:0000256" key="5">
    <source>
        <dbReference type="ARBA" id="ARBA00023242"/>
    </source>
</evidence>
<dbReference type="GO" id="GO:0007059">
    <property type="term" value="P:chromosome segregation"/>
    <property type="evidence" value="ECO:0007669"/>
    <property type="project" value="InterPro"/>
</dbReference>
<keyword evidence="6" id="KW-0137">Centromere</keyword>
<evidence type="ECO:0000256" key="3">
    <source>
        <dbReference type="ARBA" id="ARBA00005566"/>
    </source>
</evidence>
<evidence type="ECO:0000256" key="6">
    <source>
        <dbReference type="ARBA" id="ARBA00023328"/>
    </source>
</evidence>
<dbReference type="OrthoDB" id="6585699at2759"/>